<dbReference type="RefSeq" id="WP_248154612.1">
    <property type="nucleotide sequence ID" value="NZ_JAKZAJ010000001.1"/>
</dbReference>
<organism evidence="3 4">
    <name type="scientific">Marinobacter koreensis</name>
    <dbReference type="NCBI Taxonomy" id="335974"/>
    <lineage>
        <taxon>Bacteria</taxon>
        <taxon>Pseudomonadati</taxon>
        <taxon>Pseudomonadota</taxon>
        <taxon>Gammaproteobacteria</taxon>
        <taxon>Pseudomonadales</taxon>
        <taxon>Marinobacteraceae</taxon>
        <taxon>Marinobacter</taxon>
    </lineage>
</organism>
<keyword evidence="4" id="KW-1185">Reference proteome</keyword>
<dbReference type="PANTHER" id="PTHR12526:SF630">
    <property type="entry name" value="GLYCOSYLTRANSFERASE"/>
    <property type="match status" value="1"/>
</dbReference>
<dbReference type="Gene3D" id="3.40.50.2000">
    <property type="entry name" value="Glycogen Phosphorylase B"/>
    <property type="match status" value="2"/>
</dbReference>
<protein>
    <submittedName>
        <fullName evidence="3">Glycosyltransferase family 4 protein</fullName>
    </submittedName>
</protein>
<dbReference type="InterPro" id="IPR001296">
    <property type="entry name" value="Glyco_trans_1"/>
</dbReference>
<evidence type="ECO:0000259" key="2">
    <source>
        <dbReference type="Pfam" id="PF13439"/>
    </source>
</evidence>
<name>A0ABW0RKH2_9GAMM</name>
<dbReference type="Pfam" id="PF00534">
    <property type="entry name" value="Glycos_transf_1"/>
    <property type="match status" value="1"/>
</dbReference>
<dbReference type="EMBL" id="JBHSNL010000001">
    <property type="protein sequence ID" value="MFC5544433.1"/>
    <property type="molecule type" value="Genomic_DNA"/>
</dbReference>
<dbReference type="SUPFAM" id="SSF53756">
    <property type="entry name" value="UDP-Glycosyltransferase/glycogen phosphorylase"/>
    <property type="match status" value="1"/>
</dbReference>
<evidence type="ECO:0000313" key="4">
    <source>
        <dbReference type="Proteomes" id="UP001596055"/>
    </source>
</evidence>
<sequence>MTKKVVHIITGLNDGGAEGVLARLCLHSEQVQHVVISLMDEGKYGPLLGRSGVTVHCLGMNPGKPGIVRLFRLVRLIRAEQPDLVQTWMYHADLLGGIAAKLAGVRRVFWGIRHSTLEKGKSKRSTIMIARLCALLSSWVPNKIICCATKARDVHADIGYSPRKLRVIPNGYDLSRFRSDAAAGAKVRAELGLGQNDFIIGSVGRFDPLKDHSNLLRALVRVAESKIPFCCLLIGKGLSPDNLSLAKHIAELGLQDRVLLLGQRPDVPAVMNALDLHILSSSSEGFPNVIAEAMACGTPCVSTDVGDALEILGDQEACCPARDPQALGDLIIKLAQEWVHSPSEWQARKVASSRRISEKFSIDAMVEAYEACWFHAACD</sequence>
<dbReference type="InterPro" id="IPR028098">
    <property type="entry name" value="Glyco_trans_4-like_N"/>
</dbReference>
<evidence type="ECO:0000259" key="1">
    <source>
        <dbReference type="Pfam" id="PF00534"/>
    </source>
</evidence>
<gene>
    <name evidence="3" type="ORF">ACFPQA_05205</name>
</gene>
<dbReference type="Pfam" id="PF13439">
    <property type="entry name" value="Glyco_transf_4"/>
    <property type="match status" value="1"/>
</dbReference>
<reference evidence="4" key="1">
    <citation type="journal article" date="2019" name="Int. J. Syst. Evol. Microbiol.">
        <title>The Global Catalogue of Microorganisms (GCM) 10K type strain sequencing project: providing services to taxonomists for standard genome sequencing and annotation.</title>
        <authorList>
            <consortium name="The Broad Institute Genomics Platform"/>
            <consortium name="The Broad Institute Genome Sequencing Center for Infectious Disease"/>
            <person name="Wu L."/>
            <person name="Ma J."/>
        </authorList>
    </citation>
    <scope>NUCLEOTIDE SEQUENCE [LARGE SCALE GENOMIC DNA]</scope>
    <source>
        <strain evidence="4">CGMCC 4.1799</strain>
    </source>
</reference>
<accession>A0ABW0RKH2</accession>
<dbReference type="Proteomes" id="UP001596055">
    <property type="component" value="Unassembled WGS sequence"/>
</dbReference>
<evidence type="ECO:0000313" key="3">
    <source>
        <dbReference type="EMBL" id="MFC5544433.1"/>
    </source>
</evidence>
<comment type="caution">
    <text evidence="3">The sequence shown here is derived from an EMBL/GenBank/DDBJ whole genome shotgun (WGS) entry which is preliminary data.</text>
</comment>
<proteinExistence type="predicted"/>
<dbReference type="CDD" id="cd03807">
    <property type="entry name" value="GT4_WbnK-like"/>
    <property type="match status" value="1"/>
</dbReference>
<dbReference type="PANTHER" id="PTHR12526">
    <property type="entry name" value="GLYCOSYLTRANSFERASE"/>
    <property type="match status" value="1"/>
</dbReference>
<feature type="domain" description="Glycosyltransferase subfamily 4-like N-terminal" evidence="2">
    <location>
        <begin position="15"/>
        <end position="176"/>
    </location>
</feature>
<feature type="domain" description="Glycosyl transferase family 1" evidence="1">
    <location>
        <begin position="188"/>
        <end position="338"/>
    </location>
</feature>